<organism evidence="1 2">
    <name type="scientific">Desulfovibrio piger ATCC 29098</name>
    <dbReference type="NCBI Taxonomy" id="411464"/>
    <lineage>
        <taxon>Bacteria</taxon>
        <taxon>Pseudomonadati</taxon>
        <taxon>Thermodesulfobacteriota</taxon>
        <taxon>Desulfovibrionia</taxon>
        <taxon>Desulfovibrionales</taxon>
        <taxon>Desulfovibrionaceae</taxon>
        <taxon>Desulfovibrio</taxon>
    </lineage>
</organism>
<proteinExistence type="predicted"/>
<protein>
    <submittedName>
        <fullName evidence="1">Uncharacterized protein</fullName>
    </submittedName>
</protein>
<dbReference type="Proteomes" id="UP000003676">
    <property type="component" value="Unassembled WGS sequence"/>
</dbReference>
<dbReference type="AlphaFoldDB" id="B6WTR7"/>
<reference evidence="1 2" key="2">
    <citation type="submission" date="2008-10" db="EMBL/GenBank/DDBJ databases">
        <authorList>
            <person name="Fulton L."/>
            <person name="Clifton S."/>
            <person name="Fulton B."/>
            <person name="Xu J."/>
            <person name="Minx P."/>
            <person name="Pepin K.H."/>
            <person name="Johnson M."/>
            <person name="Bhonagiri V."/>
            <person name="Nash W.E."/>
            <person name="Mardis E.R."/>
            <person name="Wilson R.K."/>
        </authorList>
    </citation>
    <scope>NUCLEOTIDE SEQUENCE [LARGE SCALE GENOMIC DNA]</scope>
    <source>
        <strain evidence="1 2">ATCC 29098</strain>
    </source>
</reference>
<dbReference type="RefSeq" id="WP_006006239.1">
    <property type="nucleotide sequence ID" value="NZ_DS996356.1"/>
</dbReference>
<accession>B6WTR7</accession>
<sequence>MPKTVSNTPSVYSFLRIADDASIPDNARVTMDGNSPKVVSHITFQSTNQRAMQTFLRSIAYEFGQGVADIATRELRNAITTSSPLTAGNVRNVKSLLERNIHKQLSLDCFLHGINTATGRFDSGSGFPAEFERHCATLEQALGAPIPAPLKGELCNEVLRDFFSCYQKLEIRDCTPEKMASDLVERTVLKKLLACASSGLLGLPGSVEDKIAVVRECYGQGRLLEPGLVLHRLPSIRSRFQEGPLSLETIWQGCFGRPMPEGLKPWDGTLEAAFSREIVQALGLQERPDTLGLAESLTGCMAPDKIIGMFDGTLSCLGLTDFLNLPRVSFEPYPSLSGLDAFRKDAAREFVSVPFPAHVGRTSYKIEPSVQVGTNEPVRTGMKVGKSDIGKHVDSIAGQVLAECAGNTQQADAVLHLCSQSVMRQFFGLNGIGMFVGSNGAQCRTFIGGEHCVTRRNIQRLSNGDVQVNIRTPDDDPQILEHVGRFSVTVTVDRNGQCRYTDMELALAAPAPASA</sequence>
<dbReference type="EMBL" id="ABXU01000034">
    <property type="protein sequence ID" value="EEB33658.1"/>
    <property type="molecule type" value="Genomic_DNA"/>
</dbReference>
<gene>
    <name evidence="1" type="ORF">DESPIG_01474</name>
</gene>
<dbReference type="HOGENOM" id="CLU_465201_0_0_7"/>
<name>B6WTR7_9BACT</name>
<comment type="caution">
    <text evidence="1">The sequence shown here is derived from an EMBL/GenBank/DDBJ whole genome shotgun (WGS) entry which is preliminary data.</text>
</comment>
<evidence type="ECO:0000313" key="2">
    <source>
        <dbReference type="Proteomes" id="UP000003676"/>
    </source>
</evidence>
<evidence type="ECO:0000313" key="1">
    <source>
        <dbReference type="EMBL" id="EEB33658.1"/>
    </source>
</evidence>
<reference evidence="1 2" key="1">
    <citation type="submission" date="2008-10" db="EMBL/GenBank/DDBJ databases">
        <title>Draft genome sequence of Desulvovibrio piger (ATCC 29098).</title>
        <authorList>
            <person name="Sudarsanam P."/>
            <person name="Ley R."/>
            <person name="Guruge J."/>
            <person name="Turnbaugh P.J."/>
            <person name="Mahowald M."/>
            <person name="Liep D."/>
            <person name="Gordon J."/>
        </authorList>
    </citation>
    <scope>NUCLEOTIDE SEQUENCE [LARGE SCALE GENOMIC DNA]</scope>
    <source>
        <strain evidence="1 2">ATCC 29098</strain>
    </source>
</reference>